<comment type="caution">
    <text evidence="3">The sequence shown here is derived from an EMBL/GenBank/DDBJ whole genome shotgun (WGS) entry which is preliminary data.</text>
</comment>
<reference evidence="3 4" key="1">
    <citation type="submission" date="2013-07" db="EMBL/GenBank/DDBJ databases">
        <title>Draft genome sequence of Pseudoalteromonas luteoviolacea 2ta16.</title>
        <authorList>
            <person name="Allen E.E."/>
            <person name="Azam F."/>
            <person name="Podell S."/>
        </authorList>
    </citation>
    <scope>NUCLEOTIDE SEQUENCE [LARGE SCALE GENOMIC DNA]</scope>
    <source>
        <strain evidence="3 4">2ta16</strain>
    </source>
</reference>
<evidence type="ECO:0000313" key="3">
    <source>
        <dbReference type="EMBL" id="ESP92510.1"/>
    </source>
</evidence>
<dbReference type="RefSeq" id="WP_023400141.1">
    <property type="nucleotide sequence ID" value="NZ_AUSV01000051.1"/>
</dbReference>
<gene>
    <name evidence="3" type="ORF">PL2TA16_04319</name>
</gene>
<feature type="chain" id="PRO_5004717923" evidence="1">
    <location>
        <begin position="25"/>
        <end position="347"/>
    </location>
</feature>
<evidence type="ECO:0000256" key="1">
    <source>
        <dbReference type="SAM" id="SignalP"/>
    </source>
</evidence>
<keyword evidence="3" id="KW-0449">Lipoprotein</keyword>
<dbReference type="Pfam" id="PF07007">
    <property type="entry name" value="LprI"/>
    <property type="match status" value="1"/>
</dbReference>
<name>V4HNX8_PSEL2</name>
<evidence type="ECO:0000313" key="4">
    <source>
        <dbReference type="Proteomes" id="UP000017820"/>
    </source>
</evidence>
<dbReference type="EMBL" id="AUSV01000051">
    <property type="protein sequence ID" value="ESP92510.1"/>
    <property type="molecule type" value="Genomic_DNA"/>
</dbReference>
<dbReference type="InterPro" id="IPR009739">
    <property type="entry name" value="LprI-like_N"/>
</dbReference>
<organism evidence="3 4">
    <name type="scientific">Pseudoalteromonas luteoviolacea (strain 2ta16)</name>
    <dbReference type="NCBI Taxonomy" id="1353533"/>
    <lineage>
        <taxon>Bacteria</taxon>
        <taxon>Pseudomonadati</taxon>
        <taxon>Pseudomonadota</taxon>
        <taxon>Gammaproteobacteria</taxon>
        <taxon>Alteromonadales</taxon>
        <taxon>Pseudoalteromonadaceae</taxon>
        <taxon>Pseudoalteromonas</taxon>
    </lineage>
</organism>
<proteinExistence type="predicted"/>
<feature type="domain" description="Lysozyme inhibitor LprI-like N-terminal" evidence="2">
    <location>
        <begin position="30"/>
        <end position="98"/>
    </location>
</feature>
<keyword evidence="1" id="KW-0732">Signal</keyword>
<dbReference type="AlphaFoldDB" id="V4HNX8"/>
<dbReference type="InterPro" id="IPR052755">
    <property type="entry name" value="Lysozyme_Inhibitor_LprI"/>
</dbReference>
<feature type="signal peptide" evidence="1">
    <location>
        <begin position="1"/>
        <end position="24"/>
    </location>
</feature>
<protein>
    <submittedName>
        <fullName evidence="3">Putative lipoprotein</fullName>
    </submittedName>
</protein>
<dbReference type="Gene3D" id="1.25.40.10">
    <property type="entry name" value="Tetratricopeptide repeat domain"/>
    <property type="match status" value="1"/>
</dbReference>
<dbReference type="GO" id="GO:0005576">
    <property type="term" value="C:extracellular region"/>
    <property type="evidence" value="ECO:0007669"/>
    <property type="project" value="TreeGrafter"/>
</dbReference>
<sequence length="347" mass="38843">MKGICSLCYLSAISLVAVSLNVNSASFDCGKARTHAEKMICSEDNISRLDRDLSSAYKAANKLSSTSLKQGQRDWLKNTRNKCKTTSCLEKVYKERVSMLDFISAGDDIYKSAEKLKNSLGYSLGEELLLRAAEKNDKRALYGLALLFHKKRNDIIPVLKEEASKGDMDAVFLLANKYAIGKNDKVYFAAENGSAKAVKWLIDTHYYSVDDDFKLDKKPSLAYKYYLLGKKANPDLTFYGESEIVKELAMCSEAGDLDTTSFLESRKLTREDSPWKQARLISKKSHNPRLVLQLACIGGDIPFERRQAVTESYRAFKNNKGFKFDGCTYAQGSYSMGLCAGNSSKTY</sequence>
<dbReference type="InterPro" id="IPR011990">
    <property type="entry name" value="TPR-like_helical_dom_sf"/>
</dbReference>
<accession>V4HNX8</accession>
<dbReference type="PANTHER" id="PTHR37549:SF1">
    <property type="entry name" value="LIPOPROTEIN LPRI"/>
    <property type="match status" value="1"/>
</dbReference>
<dbReference type="PATRIC" id="fig|1353533.3.peg.3273"/>
<dbReference type="PANTHER" id="PTHR37549">
    <property type="entry name" value="LIPOPROTEIN LPRI"/>
    <property type="match status" value="1"/>
</dbReference>
<dbReference type="Proteomes" id="UP000017820">
    <property type="component" value="Unassembled WGS sequence"/>
</dbReference>
<evidence type="ECO:0000259" key="2">
    <source>
        <dbReference type="Pfam" id="PF07007"/>
    </source>
</evidence>